<reference evidence="1 2" key="1">
    <citation type="submission" date="2019-04" db="EMBL/GenBank/DDBJ databases">
        <authorList>
            <person name="Li Y."/>
            <person name="Wang J."/>
        </authorList>
    </citation>
    <scope>NUCLEOTIDE SEQUENCE [LARGE SCALE GENOMIC DNA]</scope>
    <source>
        <strain evidence="1 2">DSM 14668</strain>
    </source>
</reference>
<comment type="caution">
    <text evidence="1">The sequence shown here is derived from an EMBL/GenBank/DDBJ whole genome shotgun (WGS) entry which is preliminary data.</text>
</comment>
<evidence type="ECO:0000313" key="2">
    <source>
        <dbReference type="Proteomes" id="UP000309215"/>
    </source>
</evidence>
<protein>
    <submittedName>
        <fullName evidence="1">NAD(P)/FAD-dependent oxidoreductase</fullName>
    </submittedName>
</protein>
<keyword evidence="2" id="KW-1185">Reference proteome</keyword>
<dbReference type="Pfam" id="PF04820">
    <property type="entry name" value="Trp_halogenase"/>
    <property type="match status" value="2"/>
</dbReference>
<gene>
    <name evidence="1" type="ORF">E8A74_49990</name>
</gene>
<sequence>MTHHGWDALILGGGPGGSTLAASLARRGRRALVLEREKFPRFHIGESLLPRSREVFVELGVDEELDRRFLRKYGARFLCCTTGRESTYRFEESFDPKFTYAYQVPRAEFDHVLLEQARKLGAEVREQWEATDVLFEGSHAVGVRAKNLLNPSEVTELFAPIVVDATGRDTLLASRTRRKANIARLDKTALFSHYRGTFRPSGQDEGNIQIVIFEHGWFWFIPFRGDVTSVGVVVSSEWIRQKQKGESLDSFYDRTFAQSATARELLGGATRLRPVGALADFSYRIDQLAGDGWLFVGDAGGFLDPLFSTGAHLAIKGATLAAEAIDHALTTGDVSRAAFATYEANVRYAVDLFLGVVQSFYAGQFRETLFEPNQRSTIRKLITSILSGDVFHVERRPPWASFLREHYPAEVPTFV</sequence>
<dbReference type="OrthoDB" id="9799983at2"/>
<dbReference type="InterPro" id="IPR036188">
    <property type="entry name" value="FAD/NAD-bd_sf"/>
</dbReference>
<dbReference type="AlphaFoldDB" id="A0A4V5PJW4"/>
<proteinExistence type="predicted"/>
<evidence type="ECO:0000313" key="1">
    <source>
        <dbReference type="EMBL" id="TKC93020.1"/>
    </source>
</evidence>
<dbReference type="PANTHER" id="PTHR43747:SF1">
    <property type="entry name" value="SLR1998 PROTEIN"/>
    <property type="match status" value="1"/>
</dbReference>
<dbReference type="InterPro" id="IPR006905">
    <property type="entry name" value="Flavin_halogenase"/>
</dbReference>
<dbReference type="EMBL" id="SSMQ01000129">
    <property type="protein sequence ID" value="TKC93020.1"/>
    <property type="molecule type" value="Genomic_DNA"/>
</dbReference>
<dbReference type="PANTHER" id="PTHR43747">
    <property type="entry name" value="FAD-BINDING PROTEIN"/>
    <property type="match status" value="1"/>
</dbReference>
<name>A0A4V5PJW4_9BACT</name>
<accession>A0A4V5PJW4</accession>
<dbReference type="GO" id="GO:0004497">
    <property type="term" value="F:monooxygenase activity"/>
    <property type="evidence" value="ECO:0007669"/>
    <property type="project" value="InterPro"/>
</dbReference>
<dbReference type="InterPro" id="IPR050816">
    <property type="entry name" value="Flavin-dep_Halogenase_NPB"/>
</dbReference>
<dbReference type="Gene3D" id="3.50.50.60">
    <property type="entry name" value="FAD/NAD(P)-binding domain"/>
    <property type="match status" value="1"/>
</dbReference>
<organism evidence="1 2">
    <name type="scientific">Polyangium fumosum</name>
    <dbReference type="NCBI Taxonomy" id="889272"/>
    <lineage>
        <taxon>Bacteria</taxon>
        <taxon>Pseudomonadati</taxon>
        <taxon>Myxococcota</taxon>
        <taxon>Polyangia</taxon>
        <taxon>Polyangiales</taxon>
        <taxon>Polyangiaceae</taxon>
        <taxon>Polyangium</taxon>
    </lineage>
</organism>
<dbReference type="RefSeq" id="WP_136936296.1">
    <property type="nucleotide sequence ID" value="NZ_SSMQ01000129.1"/>
</dbReference>
<dbReference type="Proteomes" id="UP000309215">
    <property type="component" value="Unassembled WGS sequence"/>
</dbReference>
<dbReference type="SUPFAM" id="SSF51905">
    <property type="entry name" value="FAD/NAD(P)-binding domain"/>
    <property type="match status" value="1"/>
</dbReference>